<dbReference type="SUPFAM" id="SSF57903">
    <property type="entry name" value="FYVE/PHD zinc finger"/>
    <property type="match status" value="2"/>
</dbReference>
<dbReference type="OrthoDB" id="1903104at2759"/>
<dbReference type="GO" id="GO:0008270">
    <property type="term" value="F:zinc ion binding"/>
    <property type="evidence" value="ECO:0007669"/>
    <property type="project" value="UniProtKB-KW"/>
</dbReference>
<dbReference type="Pfam" id="PF23209">
    <property type="entry name" value="IDM1_C"/>
    <property type="match status" value="1"/>
</dbReference>
<dbReference type="Pfam" id="PF22970">
    <property type="entry name" value="DUF7028"/>
    <property type="match status" value="3"/>
</dbReference>
<dbReference type="CDD" id="cd15489">
    <property type="entry name" value="PHD_SF"/>
    <property type="match status" value="1"/>
</dbReference>
<dbReference type="InterPro" id="IPR001841">
    <property type="entry name" value="Znf_RING"/>
</dbReference>
<dbReference type="InterPro" id="IPR000182">
    <property type="entry name" value="GNAT_dom"/>
</dbReference>
<dbReference type="CDD" id="cd20405">
    <property type="entry name" value="Tudor_Agenet_AtDUF_rpt1_3"/>
    <property type="match status" value="1"/>
</dbReference>
<dbReference type="SMART" id="SM00184">
    <property type="entry name" value="RING"/>
    <property type="match status" value="2"/>
</dbReference>
<keyword evidence="4" id="KW-0862">Zinc</keyword>
<dbReference type="InterPro" id="IPR008395">
    <property type="entry name" value="Agenet-like_dom"/>
</dbReference>
<dbReference type="InterPro" id="IPR014002">
    <property type="entry name" value="Agenet_dom_plant"/>
</dbReference>
<feature type="domain" description="N-acetyltransferase" evidence="9">
    <location>
        <begin position="951"/>
        <end position="1118"/>
    </location>
</feature>
<dbReference type="AlphaFoldDB" id="A0A9P0YTP3"/>
<dbReference type="InterPro" id="IPR011011">
    <property type="entry name" value="Znf_FYVE_PHD"/>
</dbReference>
<dbReference type="InterPro" id="IPR016181">
    <property type="entry name" value="Acyl_CoA_acyltransferase"/>
</dbReference>
<name>A0A9P0YTP3_CUSEU</name>
<dbReference type="EMBL" id="CAMAPE010000009">
    <property type="protein sequence ID" value="CAH9074732.1"/>
    <property type="molecule type" value="Genomic_DNA"/>
</dbReference>
<dbReference type="CDD" id="cd04301">
    <property type="entry name" value="NAT_SF"/>
    <property type="match status" value="1"/>
</dbReference>
<accession>A0A9P0YTP3</accession>
<evidence type="ECO:0000256" key="7">
    <source>
        <dbReference type="SAM" id="MobiDB-lite"/>
    </source>
</evidence>
<evidence type="ECO:0000256" key="3">
    <source>
        <dbReference type="ARBA" id="ARBA00022771"/>
    </source>
</evidence>
<feature type="region of interest" description="Disordered" evidence="7">
    <location>
        <begin position="643"/>
        <end position="663"/>
    </location>
</feature>
<evidence type="ECO:0000313" key="11">
    <source>
        <dbReference type="Proteomes" id="UP001152484"/>
    </source>
</evidence>
<dbReference type="PANTHER" id="PTHR46309:SF12">
    <property type="entry name" value="GB|AAC80581.1"/>
    <property type="match status" value="1"/>
</dbReference>
<dbReference type="PANTHER" id="PTHR46309">
    <property type="entry name" value="PHD FINGER PROTEIN 12"/>
    <property type="match status" value="1"/>
</dbReference>
<evidence type="ECO:0008006" key="12">
    <source>
        <dbReference type="Google" id="ProtNLM"/>
    </source>
</evidence>
<dbReference type="InterPro" id="IPR013083">
    <property type="entry name" value="Znf_RING/FYVE/PHD"/>
</dbReference>
<dbReference type="Gene3D" id="3.30.40.10">
    <property type="entry name" value="Zinc/RING finger domain, C3HC4 (zinc finger)"/>
    <property type="match status" value="2"/>
</dbReference>
<evidence type="ECO:0000256" key="1">
    <source>
        <dbReference type="ARBA" id="ARBA00004123"/>
    </source>
</evidence>
<dbReference type="GO" id="GO:0003714">
    <property type="term" value="F:transcription corepressor activity"/>
    <property type="evidence" value="ECO:0007669"/>
    <property type="project" value="InterPro"/>
</dbReference>
<evidence type="ECO:0000256" key="2">
    <source>
        <dbReference type="ARBA" id="ARBA00022723"/>
    </source>
</evidence>
<feature type="domain" description="PHD-type" evidence="8">
    <location>
        <begin position="813"/>
        <end position="858"/>
    </location>
</feature>
<dbReference type="SMART" id="SM00249">
    <property type="entry name" value="PHD"/>
    <property type="match status" value="2"/>
</dbReference>
<keyword evidence="2" id="KW-0479">Metal-binding</keyword>
<dbReference type="Pfam" id="PF16135">
    <property type="entry name" value="TDBD"/>
    <property type="match status" value="1"/>
</dbReference>
<dbReference type="Proteomes" id="UP001152484">
    <property type="component" value="Unassembled WGS sequence"/>
</dbReference>
<reference evidence="10" key="1">
    <citation type="submission" date="2022-07" db="EMBL/GenBank/DDBJ databases">
        <authorList>
            <person name="Macas J."/>
            <person name="Novak P."/>
            <person name="Neumann P."/>
        </authorList>
    </citation>
    <scope>NUCLEOTIDE SEQUENCE</scope>
</reference>
<comment type="caution">
    <text evidence="10">The sequence shown here is derived from an EMBL/GenBank/DDBJ whole genome shotgun (WGS) entry which is preliminary data.</text>
</comment>
<evidence type="ECO:0000256" key="5">
    <source>
        <dbReference type="ARBA" id="ARBA00023242"/>
    </source>
</evidence>
<dbReference type="PROSITE" id="PS50016">
    <property type="entry name" value="ZF_PHD_2"/>
    <property type="match status" value="1"/>
</dbReference>
<dbReference type="InterPro" id="IPR042163">
    <property type="entry name" value="PHF12"/>
</dbReference>
<dbReference type="InterPro" id="IPR032308">
    <property type="entry name" value="TDBD"/>
</dbReference>
<protein>
    <recommendedName>
        <fullName evidence="12">PHD finger transcription factor</fullName>
    </recommendedName>
</protein>
<dbReference type="Pfam" id="PF00628">
    <property type="entry name" value="PHD"/>
    <property type="match status" value="1"/>
</dbReference>
<sequence>MAADSGQQTITSVKRKLSLPTNRKLCKGQKVEVRSNEDGFLGSWHPGTVVSLGILTRRVKYDHILCEKGFNNLVERVKVSPLIDGVKPAEWDPEHYRSMIRPLPPPLHIVNRTLHYGECVDFFYQDAWWEGVIFDHEDSSENRHVFFPDMGDEMTACVNKLRITQDWNEVSEEWKLRGSWIFLELVEEVAKKIPLLVSLKQIWYEVREKSEFKDWTFSDRSYWRGLVSLVLLDNFKPTITHFFSLLESSQGFLQEGQSFDFSQQLLNDLLDSVDFTDDSLSLNLPRIFPYNICASNVQETLAKEIAPKDFAPTIDNGREVHCKSSEVSVDKIKHSKRRTKLKWSPIDLEAQYLPEAVAEFKKLYLSGCKAPDEVNENVRKHLLHIGWTVEFAIDKKSTRFRYIPPSGPSFMSLAQIFKEMDIESHDTLSEYRGAQTKWSPIPLQPKLFPEEVAEFKRFSLSNVRHRKDLYPKLRRHLLGLGWKIDHAVGMSKSKMRYVSPSGTSVYTLLDIFKDHQETLSVFPLHDQRSEDGKEERSRPSTDEDIIIAPECCPQAVNDYVLIMSPDPLSRKCKKTINAIADKAKKHLVFSNWKIYAVCKGIDKKEVRYMSPDGRIFYSLVTACRHYLKENTCSASDASCPRGQSESTHVDVDHVQPGHSEVQRKRKLRELIRGEDVAKGSHSASRVLRSYKRARQVGPSSSHQTPRSVLSWLVENNVVPSGTRVQYREREDSRPKREGLISNSGIKCHCCQEIYGLSKFGAHAGSSDHCPSRNIFLDDGRSLLDCQVEMKHKLCAKKKEPKIKKGSQHNKINDYICSICHDGGQLILCDTCPSSFHTGCLGIEELPEGDWFCPFCCCGICGQSKDLLADNNAINCSQCEHQYHVGCVRNNGLPKNDSYPEGYWFCNTRCQQIFLGLHKLLGKPIHLGTNDLSWTLLKYKETDKSSLDAPEDEVSIENYSKLNVALGVMHECFEPIKESRTGRDLMEDIVFNRWSELSRLNFQGFYTVLLERNDELITVATLRVHGEKLAEVPFIATRFQYRRLGMCKILMNVLEKKLNELGVERLVLPAAKSVLDTWTSSFGFSVIQESERLDFLDFSILNFHGTVMCQKLLARKYMELTVFTGSTQHIFGTVDKYSSEVDGTSPVSEVVQADQNHRSVIMDQGPVDTPGGTLTSSKINQAPLLLMLKQTADAPDRKDGNTEEVGFLKCYKRRKRLLSVEAQVFVHGEVTDG</sequence>
<proteinExistence type="predicted"/>
<dbReference type="Pfam" id="PF05641">
    <property type="entry name" value="Agenet"/>
    <property type="match status" value="1"/>
</dbReference>
<comment type="subcellular location">
    <subcellularLocation>
        <location evidence="1">Nucleus</location>
    </subcellularLocation>
</comment>
<dbReference type="CDD" id="cd15532">
    <property type="entry name" value="PHD2_CHD_II"/>
    <property type="match status" value="1"/>
</dbReference>
<dbReference type="InterPro" id="IPR054292">
    <property type="entry name" value="DUF7028"/>
</dbReference>
<evidence type="ECO:0000256" key="6">
    <source>
        <dbReference type="PROSITE-ProRule" id="PRU00146"/>
    </source>
</evidence>
<dbReference type="GO" id="GO:0006357">
    <property type="term" value="P:regulation of transcription by RNA polymerase II"/>
    <property type="evidence" value="ECO:0007669"/>
    <property type="project" value="TreeGrafter"/>
</dbReference>
<evidence type="ECO:0000256" key="4">
    <source>
        <dbReference type="ARBA" id="ARBA00022833"/>
    </source>
</evidence>
<dbReference type="GO" id="GO:0005634">
    <property type="term" value="C:nucleus"/>
    <property type="evidence" value="ECO:0007669"/>
    <property type="project" value="UniProtKB-SubCell"/>
</dbReference>
<gene>
    <name evidence="10" type="ORF">CEURO_LOCUS5291</name>
</gene>
<organism evidence="10 11">
    <name type="scientific">Cuscuta europaea</name>
    <name type="common">European dodder</name>
    <dbReference type="NCBI Taxonomy" id="41803"/>
    <lineage>
        <taxon>Eukaryota</taxon>
        <taxon>Viridiplantae</taxon>
        <taxon>Streptophyta</taxon>
        <taxon>Embryophyta</taxon>
        <taxon>Tracheophyta</taxon>
        <taxon>Spermatophyta</taxon>
        <taxon>Magnoliopsida</taxon>
        <taxon>eudicotyledons</taxon>
        <taxon>Gunneridae</taxon>
        <taxon>Pentapetalae</taxon>
        <taxon>asterids</taxon>
        <taxon>lamiids</taxon>
        <taxon>Solanales</taxon>
        <taxon>Convolvulaceae</taxon>
        <taxon>Cuscuteae</taxon>
        <taxon>Cuscuta</taxon>
        <taxon>Cuscuta subgen. Cuscuta</taxon>
    </lineage>
</organism>
<dbReference type="InterPro" id="IPR056511">
    <property type="entry name" value="IDM1_C"/>
</dbReference>
<dbReference type="SUPFAM" id="SSF55729">
    <property type="entry name" value="Acyl-CoA N-acyltransferases (Nat)"/>
    <property type="match status" value="1"/>
</dbReference>
<evidence type="ECO:0000259" key="8">
    <source>
        <dbReference type="PROSITE" id="PS50016"/>
    </source>
</evidence>
<keyword evidence="3 6" id="KW-0863">Zinc-finger</keyword>
<dbReference type="InterPro" id="IPR019787">
    <property type="entry name" value="Znf_PHD-finger"/>
</dbReference>
<keyword evidence="11" id="KW-1185">Reference proteome</keyword>
<evidence type="ECO:0000259" key="9">
    <source>
        <dbReference type="PROSITE" id="PS51186"/>
    </source>
</evidence>
<dbReference type="Gene3D" id="3.40.630.30">
    <property type="match status" value="1"/>
</dbReference>
<dbReference type="InterPro" id="IPR001965">
    <property type="entry name" value="Znf_PHD"/>
</dbReference>
<dbReference type="PROSITE" id="PS51186">
    <property type="entry name" value="GNAT"/>
    <property type="match status" value="1"/>
</dbReference>
<evidence type="ECO:0000313" key="10">
    <source>
        <dbReference type="EMBL" id="CAH9074732.1"/>
    </source>
</evidence>
<keyword evidence="5" id="KW-0539">Nucleus</keyword>
<dbReference type="GO" id="GO:0016747">
    <property type="term" value="F:acyltransferase activity, transferring groups other than amino-acyl groups"/>
    <property type="evidence" value="ECO:0007669"/>
    <property type="project" value="InterPro"/>
</dbReference>
<dbReference type="SMART" id="SM00743">
    <property type="entry name" value="Agenet"/>
    <property type="match status" value="2"/>
</dbReference>